<dbReference type="Proteomes" id="UP000650833">
    <property type="component" value="Unassembled WGS sequence"/>
</dbReference>
<dbReference type="InterPro" id="IPR050604">
    <property type="entry name" value="PDZ-LIM_domain"/>
</dbReference>
<organism evidence="6 7">
    <name type="scientific">Mucor plumbeus</name>
    <dbReference type="NCBI Taxonomy" id="97098"/>
    <lineage>
        <taxon>Eukaryota</taxon>
        <taxon>Fungi</taxon>
        <taxon>Fungi incertae sedis</taxon>
        <taxon>Mucoromycota</taxon>
        <taxon>Mucoromycotina</taxon>
        <taxon>Mucoromycetes</taxon>
        <taxon>Mucorales</taxon>
        <taxon>Mucorineae</taxon>
        <taxon>Mucoraceae</taxon>
        <taxon>Mucor</taxon>
    </lineage>
</organism>
<dbReference type="PROSITE" id="PS50023">
    <property type="entry name" value="LIM_DOMAIN_2"/>
    <property type="match status" value="3"/>
</dbReference>
<reference evidence="6" key="1">
    <citation type="submission" date="2020-12" db="EMBL/GenBank/DDBJ databases">
        <title>Metabolic potential, ecology and presence of endohyphal bacteria is reflected in genomic diversity of Mucoromycotina.</title>
        <authorList>
            <person name="Muszewska A."/>
            <person name="Okrasinska A."/>
            <person name="Steczkiewicz K."/>
            <person name="Drgas O."/>
            <person name="Orlowska M."/>
            <person name="Perlinska-Lenart U."/>
            <person name="Aleksandrzak-Piekarczyk T."/>
            <person name="Szatraj K."/>
            <person name="Zielenkiewicz U."/>
            <person name="Pilsyk S."/>
            <person name="Malc E."/>
            <person name="Mieczkowski P."/>
            <person name="Kruszewska J.S."/>
            <person name="Biernat P."/>
            <person name="Pawlowska J."/>
        </authorList>
    </citation>
    <scope>NUCLEOTIDE SEQUENCE</scope>
    <source>
        <strain evidence="6">CBS 226.32</strain>
    </source>
</reference>
<keyword evidence="3 4" id="KW-0440">LIM domain</keyword>
<comment type="caution">
    <text evidence="6">The sequence shown here is derived from an EMBL/GenBank/DDBJ whole genome shotgun (WGS) entry which is preliminary data.</text>
</comment>
<dbReference type="GO" id="GO:0030036">
    <property type="term" value="P:actin cytoskeleton organization"/>
    <property type="evidence" value="ECO:0007669"/>
    <property type="project" value="TreeGrafter"/>
</dbReference>
<dbReference type="Pfam" id="PF00412">
    <property type="entry name" value="LIM"/>
    <property type="match status" value="3"/>
</dbReference>
<dbReference type="SMART" id="SM00132">
    <property type="entry name" value="LIM"/>
    <property type="match status" value="3"/>
</dbReference>
<dbReference type="InterPro" id="IPR001781">
    <property type="entry name" value="Znf_LIM"/>
</dbReference>
<dbReference type="PROSITE" id="PS00478">
    <property type="entry name" value="LIM_DOMAIN_1"/>
    <property type="match status" value="1"/>
</dbReference>
<dbReference type="OrthoDB" id="1112565at2759"/>
<feature type="domain" description="LIM zinc-binding" evidence="5">
    <location>
        <begin position="79"/>
        <end position="136"/>
    </location>
</feature>
<dbReference type="GO" id="GO:0031941">
    <property type="term" value="C:filamentous actin"/>
    <property type="evidence" value="ECO:0007669"/>
    <property type="project" value="TreeGrafter"/>
</dbReference>
<keyword evidence="1 4" id="KW-0479">Metal-binding</keyword>
<sequence>MTISQFFPAIKCSVCQANIGMKNLPSHVCPYTQPHRFSQVSHYEDNNELLDQINPKISNRPNLSELIKKRFQMKKYHVNQCTRCHHSNAPISIAEKYYHTKCFSCFYCHIPLNRDIPNVFEGQIYCNKHFELVTTQLLQCGTCEKLIASFVRPTMALGQYFHPEHLRCYHCHKTVDPITTGLKERKGKIYCQTDYNTLFLPKCQSCQRAVEKEAVISIDGKLKGNWHKYCFKCQMCDADFPNNRFYVYGNAPYCKLDYHKLNHSICHTCSLPIEGDCAEISNNWRFHPSCFTCYVNLLVYICFKLQN</sequence>
<evidence type="ECO:0000313" key="7">
    <source>
        <dbReference type="Proteomes" id="UP000650833"/>
    </source>
</evidence>
<evidence type="ECO:0000256" key="3">
    <source>
        <dbReference type="ARBA" id="ARBA00023038"/>
    </source>
</evidence>
<dbReference type="EMBL" id="JAEPRC010000588">
    <property type="protein sequence ID" value="KAG2194407.1"/>
    <property type="molecule type" value="Genomic_DNA"/>
</dbReference>
<dbReference type="PANTHER" id="PTHR24214:SF38">
    <property type="entry name" value="PDZ AND LIM DOMAIN PROTEIN ZASP-RELATED"/>
    <property type="match status" value="1"/>
</dbReference>
<proteinExistence type="predicted"/>
<accession>A0A8H7UUD2</accession>
<dbReference type="GO" id="GO:0051371">
    <property type="term" value="F:muscle alpha-actinin binding"/>
    <property type="evidence" value="ECO:0007669"/>
    <property type="project" value="TreeGrafter"/>
</dbReference>
<dbReference type="PANTHER" id="PTHR24214">
    <property type="entry name" value="PDZ AND LIM DOMAIN PROTEIN ZASP"/>
    <property type="match status" value="1"/>
</dbReference>
<evidence type="ECO:0000313" key="6">
    <source>
        <dbReference type="EMBL" id="KAG2194407.1"/>
    </source>
</evidence>
<evidence type="ECO:0000256" key="1">
    <source>
        <dbReference type="ARBA" id="ARBA00022723"/>
    </source>
</evidence>
<feature type="domain" description="LIM zinc-binding" evidence="5">
    <location>
        <begin position="138"/>
        <end position="200"/>
    </location>
</feature>
<evidence type="ECO:0000256" key="4">
    <source>
        <dbReference type="PROSITE-ProRule" id="PRU00125"/>
    </source>
</evidence>
<dbReference type="SUPFAM" id="SSF57716">
    <property type="entry name" value="Glucocorticoid receptor-like (DNA-binding domain)"/>
    <property type="match status" value="3"/>
</dbReference>
<dbReference type="Gene3D" id="2.10.110.10">
    <property type="entry name" value="Cysteine Rich Protein"/>
    <property type="match status" value="4"/>
</dbReference>
<evidence type="ECO:0000256" key="2">
    <source>
        <dbReference type="ARBA" id="ARBA00022833"/>
    </source>
</evidence>
<keyword evidence="2 4" id="KW-0862">Zinc</keyword>
<feature type="domain" description="LIM zinc-binding" evidence="5">
    <location>
        <begin position="201"/>
        <end position="264"/>
    </location>
</feature>
<dbReference type="GO" id="GO:0001725">
    <property type="term" value="C:stress fiber"/>
    <property type="evidence" value="ECO:0007669"/>
    <property type="project" value="TreeGrafter"/>
</dbReference>
<evidence type="ECO:0000259" key="5">
    <source>
        <dbReference type="PROSITE" id="PS50023"/>
    </source>
</evidence>
<protein>
    <recommendedName>
        <fullName evidence="5">LIM zinc-binding domain-containing protein</fullName>
    </recommendedName>
</protein>
<gene>
    <name evidence="6" type="ORF">INT46_000475</name>
</gene>
<name>A0A8H7UUD2_9FUNG</name>
<dbReference type="AlphaFoldDB" id="A0A8H7UUD2"/>
<dbReference type="GO" id="GO:0046872">
    <property type="term" value="F:metal ion binding"/>
    <property type="evidence" value="ECO:0007669"/>
    <property type="project" value="UniProtKB-KW"/>
</dbReference>
<dbReference type="GO" id="GO:0003779">
    <property type="term" value="F:actin binding"/>
    <property type="evidence" value="ECO:0007669"/>
    <property type="project" value="TreeGrafter"/>
</dbReference>
<keyword evidence="7" id="KW-1185">Reference proteome</keyword>